<dbReference type="PANTHER" id="PTHR46268:SF6">
    <property type="entry name" value="UNIVERSAL STRESS PROTEIN UP12"/>
    <property type="match status" value="1"/>
</dbReference>
<dbReference type="Proteomes" id="UP001068379">
    <property type="component" value="Unassembled WGS sequence"/>
</dbReference>
<dbReference type="RefSeq" id="WP_269356141.1">
    <property type="nucleotide sequence ID" value="NZ_JAPWHE010000001.1"/>
</dbReference>
<accession>A0ABT4M0V2</accession>
<feature type="domain" description="UspA" evidence="2">
    <location>
        <begin position="1"/>
        <end position="140"/>
    </location>
</feature>
<dbReference type="InterPro" id="IPR014729">
    <property type="entry name" value="Rossmann-like_a/b/a_fold"/>
</dbReference>
<name>A0ABT4M0V2_9BURK</name>
<dbReference type="SUPFAM" id="SSF52402">
    <property type="entry name" value="Adenine nucleotide alpha hydrolases-like"/>
    <property type="match status" value="1"/>
</dbReference>
<reference evidence="3" key="1">
    <citation type="submission" date="2022-12" db="EMBL/GenBank/DDBJ databases">
        <title>Bacterial isolates from different developmental stages of Nematostella vectensis.</title>
        <authorList>
            <person name="Fraune S."/>
        </authorList>
    </citation>
    <scope>NUCLEOTIDE SEQUENCE</scope>
    <source>
        <strain evidence="3">G21619-S1</strain>
    </source>
</reference>
<protein>
    <submittedName>
        <fullName evidence="3">Universal stress protein</fullName>
    </submittedName>
</protein>
<dbReference type="InterPro" id="IPR006016">
    <property type="entry name" value="UspA"/>
</dbReference>
<dbReference type="CDD" id="cd00293">
    <property type="entry name" value="USP-like"/>
    <property type="match status" value="1"/>
</dbReference>
<dbReference type="PRINTS" id="PR01438">
    <property type="entry name" value="UNVRSLSTRESS"/>
</dbReference>
<comment type="similarity">
    <text evidence="1">Belongs to the universal stress protein A family.</text>
</comment>
<evidence type="ECO:0000313" key="3">
    <source>
        <dbReference type="EMBL" id="MCZ4328694.1"/>
    </source>
</evidence>
<proteinExistence type="inferred from homology"/>
<organism evidence="3 4">
    <name type="scientific">Castellaniella denitrificans</name>
    <dbReference type="NCBI Taxonomy" id="56119"/>
    <lineage>
        <taxon>Bacteria</taxon>
        <taxon>Pseudomonadati</taxon>
        <taxon>Pseudomonadota</taxon>
        <taxon>Betaproteobacteria</taxon>
        <taxon>Burkholderiales</taxon>
        <taxon>Alcaligenaceae</taxon>
        <taxon>Castellaniella</taxon>
    </lineage>
</organism>
<evidence type="ECO:0000259" key="2">
    <source>
        <dbReference type="Pfam" id="PF00582"/>
    </source>
</evidence>
<dbReference type="Gene3D" id="3.40.50.620">
    <property type="entry name" value="HUPs"/>
    <property type="match status" value="1"/>
</dbReference>
<dbReference type="EMBL" id="JAPWHE010000001">
    <property type="protein sequence ID" value="MCZ4328694.1"/>
    <property type="molecule type" value="Genomic_DNA"/>
</dbReference>
<dbReference type="Pfam" id="PF00582">
    <property type="entry name" value="Usp"/>
    <property type="match status" value="1"/>
</dbReference>
<gene>
    <name evidence="3" type="ORF">O4H32_01840</name>
</gene>
<dbReference type="PANTHER" id="PTHR46268">
    <property type="entry name" value="STRESS RESPONSE PROTEIN NHAX"/>
    <property type="match status" value="1"/>
</dbReference>
<evidence type="ECO:0000256" key="1">
    <source>
        <dbReference type="ARBA" id="ARBA00008791"/>
    </source>
</evidence>
<dbReference type="InterPro" id="IPR006015">
    <property type="entry name" value="Universal_stress_UspA"/>
</dbReference>
<sequence>MAKDIVLATDGSSYSFQAARFIAQSGLLPDGGVVRVLHVMANLPARVSRFVDAEAIQEWYGEESAKVLKPTAEILSQAGVPHVVDSRIGFAPQEITRYADEVDAHMIVMGAHGRGVLLDAVIGSVAGRVLALTHRPVLLIQHPGDDQDQTR</sequence>
<comment type="caution">
    <text evidence="3">The sequence shown here is derived from an EMBL/GenBank/DDBJ whole genome shotgun (WGS) entry which is preliminary data.</text>
</comment>
<evidence type="ECO:0000313" key="4">
    <source>
        <dbReference type="Proteomes" id="UP001068379"/>
    </source>
</evidence>
<keyword evidence="4" id="KW-1185">Reference proteome</keyword>